<dbReference type="InterPro" id="IPR032710">
    <property type="entry name" value="NTF2-like_dom_sf"/>
</dbReference>
<accession>A0A4Q9KM42</accession>
<dbReference type="Proteomes" id="UP000291933">
    <property type="component" value="Unassembled WGS sequence"/>
</dbReference>
<gene>
    <name evidence="2" type="ORF">ET996_05090</name>
</gene>
<feature type="domain" description="YchJ-like middle NTF2-like" evidence="1">
    <location>
        <begin position="30"/>
        <end position="123"/>
    </location>
</feature>
<dbReference type="Gene3D" id="3.10.450.50">
    <property type="match status" value="1"/>
</dbReference>
<keyword evidence="3" id="KW-1185">Reference proteome</keyword>
<dbReference type="RefSeq" id="WP_131171467.1">
    <property type="nucleotide sequence ID" value="NZ_FXTL01000004.1"/>
</dbReference>
<proteinExistence type="predicted"/>
<reference evidence="2 3" key="1">
    <citation type="submission" date="2019-01" db="EMBL/GenBank/DDBJ databases">
        <title>Lactibacter flavus gen. nov., sp. nov., a novel bacterium of the family Propionibacteriaceae isolated from raw milk and dairy products.</title>
        <authorList>
            <person name="Huptas C."/>
            <person name="Wenning M."/>
            <person name="Breitenwieser F."/>
            <person name="Doll E."/>
            <person name="Von Neubeck M."/>
            <person name="Busse H.-J."/>
            <person name="Scherer S."/>
        </authorList>
    </citation>
    <scope>NUCLEOTIDE SEQUENCE [LARGE SCALE GENOMIC DNA]</scope>
    <source>
        <strain evidence="2 3">DSM 22130</strain>
    </source>
</reference>
<organism evidence="2 3">
    <name type="scientific">Propioniciclava tarda</name>
    <dbReference type="NCBI Taxonomy" id="433330"/>
    <lineage>
        <taxon>Bacteria</taxon>
        <taxon>Bacillati</taxon>
        <taxon>Actinomycetota</taxon>
        <taxon>Actinomycetes</taxon>
        <taxon>Propionibacteriales</taxon>
        <taxon>Propionibacteriaceae</taxon>
        <taxon>Propioniciclava</taxon>
    </lineage>
</organism>
<sequence length="125" mass="14192">MPETGVCPCGGGLLDACCGPYLASQSWPETAERLMRSRYSAFALGDAEHLIRTWHPRTRPETIDLDDTVWTQLDILDVVDGGVHDRDGVVEFTAHWRRGRRGGVQTERSRFERRGGRWFYLDAQA</sequence>
<dbReference type="InterPro" id="IPR048469">
    <property type="entry name" value="YchJ-like_M"/>
</dbReference>
<comment type="caution">
    <text evidence="2">The sequence shown here is derived from an EMBL/GenBank/DDBJ whole genome shotgun (WGS) entry which is preliminary data.</text>
</comment>
<dbReference type="OrthoDB" id="21421at2"/>
<dbReference type="SUPFAM" id="SSF54427">
    <property type="entry name" value="NTF2-like"/>
    <property type="match status" value="1"/>
</dbReference>
<name>A0A4Q9KM42_PROTD</name>
<dbReference type="Pfam" id="PF17775">
    <property type="entry name" value="YchJ_M-like"/>
    <property type="match status" value="1"/>
</dbReference>
<protein>
    <submittedName>
        <fullName evidence="2">Zinc chelation protein SecC</fullName>
    </submittedName>
</protein>
<evidence type="ECO:0000313" key="3">
    <source>
        <dbReference type="Proteomes" id="UP000291933"/>
    </source>
</evidence>
<dbReference type="EMBL" id="SDMR01000004">
    <property type="protein sequence ID" value="TBT95474.1"/>
    <property type="molecule type" value="Genomic_DNA"/>
</dbReference>
<evidence type="ECO:0000259" key="1">
    <source>
        <dbReference type="Pfam" id="PF17775"/>
    </source>
</evidence>
<dbReference type="AlphaFoldDB" id="A0A4Q9KM42"/>
<evidence type="ECO:0000313" key="2">
    <source>
        <dbReference type="EMBL" id="TBT95474.1"/>
    </source>
</evidence>